<dbReference type="SUPFAM" id="SSF57716">
    <property type="entry name" value="Glucocorticoid receptor-like (DNA-binding domain)"/>
    <property type="match status" value="1"/>
</dbReference>
<keyword evidence="2" id="KW-0863">Zinc-finger</keyword>
<feature type="zinc finger region" description="dksA C4-type" evidence="4">
    <location>
        <begin position="32"/>
        <end position="56"/>
    </location>
</feature>
<protein>
    <submittedName>
        <fullName evidence="6">TraR/DksA C4-type zinc finger protein</fullName>
    </submittedName>
</protein>
<dbReference type="AlphaFoldDB" id="A0A934NEW0"/>
<dbReference type="GO" id="GO:0008270">
    <property type="term" value="F:zinc ion binding"/>
    <property type="evidence" value="ECO:0007669"/>
    <property type="project" value="UniProtKB-KW"/>
</dbReference>
<proteinExistence type="predicted"/>
<dbReference type="PROSITE" id="PS51128">
    <property type="entry name" value="ZF_DKSA_2"/>
    <property type="match status" value="1"/>
</dbReference>
<dbReference type="PANTHER" id="PTHR33823:SF4">
    <property type="entry name" value="GENERAL STRESS PROTEIN 16O"/>
    <property type="match status" value="1"/>
</dbReference>
<dbReference type="EMBL" id="JAEKNN010000030">
    <property type="protein sequence ID" value="MBJ7609173.1"/>
    <property type="molecule type" value="Genomic_DNA"/>
</dbReference>
<gene>
    <name evidence="6" type="ORF">JF887_07040</name>
</gene>
<reference evidence="6 7" key="1">
    <citation type="submission" date="2020-10" db="EMBL/GenBank/DDBJ databases">
        <title>Ca. Dormibacterota MAGs.</title>
        <authorList>
            <person name="Montgomery K."/>
        </authorList>
    </citation>
    <scope>NUCLEOTIDE SEQUENCE [LARGE SCALE GENOMIC DNA]</scope>
    <source>
        <strain evidence="6">Mitchell_Peninsula_5</strain>
    </source>
</reference>
<dbReference type="Proteomes" id="UP000614410">
    <property type="component" value="Unassembled WGS sequence"/>
</dbReference>
<organism evidence="6 7">
    <name type="scientific">Candidatus Amunia macphersoniae</name>
    <dbReference type="NCBI Taxonomy" id="3127014"/>
    <lineage>
        <taxon>Bacteria</taxon>
        <taxon>Bacillati</taxon>
        <taxon>Candidatus Dormiibacterota</taxon>
        <taxon>Candidatus Dormibacteria</taxon>
        <taxon>Candidatus Aeolococcales</taxon>
        <taxon>Candidatus Aeolococcaceae</taxon>
        <taxon>Candidatus Amunia</taxon>
    </lineage>
</organism>
<name>A0A934NEW0_9BACT</name>
<evidence type="ECO:0000256" key="4">
    <source>
        <dbReference type="PROSITE-ProRule" id="PRU00510"/>
    </source>
</evidence>
<evidence type="ECO:0000256" key="3">
    <source>
        <dbReference type="ARBA" id="ARBA00022833"/>
    </source>
</evidence>
<evidence type="ECO:0000313" key="6">
    <source>
        <dbReference type="EMBL" id="MBJ7609173.1"/>
    </source>
</evidence>
<dbReference type="InterPro" id="IPR000962">
    <property type="entry name" value="Znf_DskA_TraR"/>
</dbReference>
<keyword evidence="3" id="KW-0862">Zinc</keyword>
<comment type="caution">
    <text evidence="6">The sequence shown here is derived from an EMBL/GenBank/DDBJ whole genome shotgun (WGS) entry which is preliminary data.</text>
</comment>
<accession>A0A934NEW0</accession>
<evidence type="ECO:0000256" key="1">
    <source>
        <dbReference type="ARBA" id="ARBA00022723"/>
    </source>
</evidence>
<dbReference type="Gene3D" id="1.20.120.910">
    <property type="entry name" value="DksA, coiled-coil domain"/>
    <property type="match status" value="1"/>
</dbReference>
<evidence type="ECO:0000313" key="7">
    <source>
        <dbReference type="Proteomes" id="UP000614410"/>
    </source>
</evidence>
<evidence type="ECO:0000259" key="5">
    <source>
        <dbReference type="Pfam" id="PF01258"/>
    </source>
</evidence>
<keyword evidence="1" id="KW-0479">Metal-binding</keyword>
<dbReference type="Pfam" id="PF01258">
    <property type="entry name" value="zf-dskA_traR"/>
    <property type="match status" value="1"/>
</dbReference>
<feature type="domain" description="Zinc finger DksA/TraR C4-type" evidence="5">
    <location>
        <begin position="27"/>
        <end position="56"/>
    </location>
</feature>
<sequence>MNGAFQARTLYETVREIDRALDRLDDGSYGHCAVCGRPIPAARLELVPWADVCVPCSAPSRRA</sequence>
<dbReference type="PANTHER" id="PTHR33823">
    <property type="entry name" value="RNA POLYMERASE-BINDING TRANSCRIPTION FACTOR DKSA-RELATED"/>
    <property type="match status" value="1"/>
</dbReference>
<evidence type="ECO:0000256" key="2">
    <source>
        <dbReference type="ARBA" id="ARBA00022771"/>
    </source>
</evidence>